<evidence type="ECO:0000256" key="8">
    <source>
        <dbReference type="ARBA" id="ARBA00022840"/>
    </source>
</evidence>
<evidence type="ECO:0000256" key="19">
    <source>
        <dbReference type="RuleBase" id="RU000505"/>
    </source>
</evidence>
<dbReference type="AlphaFoldDB" id="A0A7K4LQ68"/>
<evidence type="ECO:0000256" key="18">
    <source>
        <dbReference type="PROSITE-ProRule" id="PRU00843"/>
    </source>
</evidence>
<dbReference type="Gene3D" id="3.30.590.10">
    <property type="entry name" value="Glutamine synthetase/guanido kinase, catalytic domain"/>
    <property type="match status" value="1"/>
</dbReference>
<feature type="binding site" evidence="18">
    <location>
        <begin position="304"/>
        <end position="309"/>
    </location>
    <ligand>
        <name>ATP</name>
        <dbReference type="ChEBI" id="CHEBI:30616"/>
    </ligand>
</feature>
<evidence type="ECO:0000256" key="10">
    <source>
        <dbReference type="ARBA" id="ARBA00023128"/>
    </source>
</evidence>
<feature type="binding site" evidence="18">
    <location>
        <position position="220"/>
    </location>
    <ligand>
        <name>ATP</name>
        <dbReference type="ChEBI" id="CHEBI:30616"/>
    </ligand>
</feature>
<dbReference type="Pfam" id="PF02807">
    <property type="entry name" value="ATP-gua_PtransN"/>
    <property type="match status" value="1"/>
</dbReference>
<dbReference type="InterPro" id="IPR014746">
    <property type="entry name" value="Gln_synth/guanido_kin_cat_dom"/>
</dbReference>
<evidence type="ECO:0000256" key="5">
    <source>
        <dbReference type="ARBA" id="ARBA00022741"/>
    </source>
</evidence>
<reference evidence="22 23" key="1">
    <citation type="submission" date="2019-09" db="EMBL/GenBank/DDBJ databases">
        <title>Bird 10,000 Genomes (B10K) Project - Family phase.</title>
        <authorList>
            <person name="Zhang G."/>
        </authorList>
    </citation>
    <scope>NUCLEOTIDE SEQUENCE [LARGE SCALE GENOMIC DNA]</scope>
    <source>
        <strain evidence="22">B10K-MSB-37135</strain>
        <tissue evidence="22">Heart</tissue>
    </source>
</reference>
<dbReference type="FunFam" id="3.30.590.10:FF:000002">
    <property type="entry name" value="Creatine kinase S-type, mitochondrial"/>
    <property type="match status" value="1"/>
</dbReference>
<evidence type="ECO:0000256" key="14">
    <source>
        <dbReference type="ARBA" id="ARBA00039465"/>
    </source>
</evidence>
<dbReference type="Gene3D" id="1.10.135.10">
    <property type="entry name" value="ATP:guanido phosphotransferase, N-terminal domain"/>
    <property type="match status" value="1"/>
</dbReference>
<keyword evidence="11" id="KW-0472">Membrane</keyword>
<dbReference type="InterPro" id="IPR022415">
    <property type="entry name" value="ATP-guanido_PTrfase_AS"/>
</dbReference>
<comment type="similarity">
    <text evidence="2 17 19">Belongs to the ATP:guanido phosphotransferase family.</text>
</comment>
<feature type="non-terminal residue" evidence="22">
    <location>
        <position position="1"/>
    </location>
</feature>
<evidence type="ECO:0000256" key="9">
    <source>
        <dbReference type="ARBA" id="ARBA00022946"/>
    </source>
</evidence>
<keyword evidence="6 18" id="KW-0418">Kinase</keyword>
<dbReference type="InterPro" id="IPR000749">
    <property type="entry name" value="ATP-guanido_PTrfase"/>
</dbReference>
<comment type="subcellular location">
    <subcellularLocation>
        <location evidence="1">Mitochondrion inner membrane</location>
        <topology evidence="1">Peripheral membrane protein</topology>
        <orientation evidence="1">Intermembrane side</orientation>
    </subcellularLocation>
</comment>
<evidence type="ECO:0000259" key="20">
    <source>
        <dbReference type="PROSITE" id="PS51509"/>
    </source>
</evidence>
<dbReference type="SUPFAM" id="SSF55931">
    <property type="entry name" value="Glutamine synthetase/guanido kinase"/>
    <property type="match status" value="1"/>
</dbReference>
<protein>
    <recommendedName>
        <fullName evidence="14">Creatine kinase U-type, mitochondrial</fullName>
        <ecNumber evidence="3">2.7.3.2</ecNumber>
    </recommendedName>
    <alternativeName>
        <fullName evidence="15">Acidic-type mitochondrial creatine kinase</fullName>
    </alternativeName>
    <alternativeName>
        <fullName evidence="16">Ubiquitous mitochondrial creatine kinase</fullName>
    </alternativeName>
</protein>
<comment type="caution">
    <text evidence="22">The sequence shown here is derived from an EMBL/GenBank/DDBJ whole genome shotgun (WGS) entry which is preliminary data.</text>
</comment>
<evidence type="ECO:0000256" key="3">
    <source>
        <dbReference type="ARBA" id="ARBA00012231"/>
    </source>
</evidence>
<comment type="function">
    <text evidence="12">Reversibly catalyzes the transfer of phosphate between ATP and various phosphogens (e.g. creatine phosphate). Creatine kinase isoenzymes play a central role in energy transduction in tissues with large, fluctuating energy demands, such as skeletal muscle, heart, brain and spermatozoa.</text>
</comment>
<evidence type="ECO:0000259" key="21">
    <source>
        <dbReference type="PROSITE" id="PS51510"/>
    </source>
</evidence>
<name>A0A7K4LQ68_9AVES</name>
<feature type="binding site" evidence="18">
    <location>
        <begin position="276"/>
        <end position="280"/>
    </location>
    <ligand>
        <name>ATP</name>
        <dbReference type="ChEBI" id="CHEBI:30616"/>
    </ligand>
</feature>
<keyword evidence="5 18" id="KW-0547">Nucleotide-binding</keyword>
<keyword evidence="8 18" id="KW-0067">ATP-binding</keyword>
<evidence type="ECO:0000256" key="15">
    <source>
        <dbReference type="ARBA" id="ARBA00041417"/>
    </source>
</evidence>
<evidence type="ECO:0000256" key="2">
    <source>
        <dbReference type="ARBA" id="ARBA00006798"/>
    </source>
</evidence>
<evidence type="ECO:0000256" key="16">
    <source>
        <dbReference type="ARBA" id="ARBA00041802"/>
    </source>
</evidence>
<dbReference type="GO" id="GO:0046314">
    <property type="term" value="P:phosphocreatine biosynthetic process"/>
    <property type="evidence" value="ECO:0007669"/>
    <property type="project" value="InterPro"/>
</dbReference>
<keyword evidence="7" id="KW-0999">Mitochondrion inner membrane</keyword>
<organism evidence="22 23">
    <name type="scientific">Crypturellus undulatus</name>
    <dbReference type="NCBI Taxonomy" id="48396"/>
    <lineage>
        <taxon>Eukaryota</taxon>
        <taxon>Metazoa</taxon>
        <taxon>Chordata</taxon>
        <taxon>Craniata</taxon>
        <taxon>Vertebrata</taxon>
        <taxon>Euteleostomi</taxon>
        <taxon>Archelosauria</taxon>
        <taxon>Archosauria</taxon>
        <taxon>Dinosauria</taxon>
        <taxon>Saurischia</taxon>
        <taxon>Theropoda</taxon>
        <taxon>Coelurosauria</taxon>
        <taxon>Aves</taxon>
        <taxon>Palaeognathae</taxon>
        <taxon>Tinamiformes</taxon>
        <taxon>Tinamidae</taxon>
        <taxon>Crypturellus</taxon>
    </lineage>
</organism>
<feature type="non-terminal residue" evidence="22">
    <location>
        <position position="368"/>
    </location>
</feature>
<keyword evidence="10" id="KW-0496">Mitochondrion</keyword>
<keyword evidence="9" id="KW-0809">Transit peptide</keyword>
<dbReference type="PANTHER" id="PTHR11547">
    <property type="entry name" value="ARGININE OR CREATINE KINASE"/>
    <property type="match status" value="1"/>
</dbReference>
<keyword evidence="23" id="KW-1185">Reference proteome</keyword>
<evidence type="ECO:0000256" key="13">
    <source>
        <dbReference type="ARBA" id="ARBA00038753"/>
    </source>
</evidence>
<dbReference type="SUPFAM" id="SSF48034">
    <property type="entry name" value="Guanido kinase N-terminal domain"/>
    <property type="match status" value="1"/>
</dbReference>
<dbReference type="GO" id="GO:0005743">
    <property type="term" value="C:mitochondrial inner membrane"/>
    <property type="evidence" value="ECO:0007669"/>
    <property type="project" value="UniProtKB-SubCell"/>
</dbReference>
<proteinExistence type="inferred from homology"/>
<sequence length="368" mass="41776">SAEYPDLRKHNNCMASNLTPAIYARLCDKATPNGWTLDQCIQTGVDNPGHPFIKTVGIVAGDEETYEVFSDLFDPVIQERHNGYDPRTMKHPTDLDASKIKLGQFDERYVLSSRVRTGRSIRGLSLPPACTRAERRQVEKVAVEALGGLQGDLAGRYYRLGEMTEKEQQQLIDDHFLFDKPVSPLLTAAGMARDWPDARGIWHNNEKTFLVWINEEDHTRIISMEKGGNMKRVFERFCRGLKEVERLIQDRGWEFMWNERLGYILTCPSNLGTGLRAGVHIKLPLLSKDSRFPKILENLRLQKRGTGGVDTAATGSVFDISNLDRLGKSEVELVQLVIDGVNYLIDCERRLEKGQDIRVPSPVPQFRH</sequence>
<feature type="domain" description="Phosphagen kinase C-terminal" evidence="21">
    <location>
        <begin position="109"/>
        <end position="351"/>
    </location>
</feature>
<accession>A0A7K4LQ68</accession>
<feature type="binding site" evidence="18">
    <location>
        <begin position="112"/>
        <end position="116"/>
    </location>
    <ligand>
        <name>ATP</name>
        <dbReference type="ChEBI" id="CHEBI:30616"/>
    </ligand>
</feature>
<evidence type="ECO:0000256" key="11">
    <source>
        <dbReference type="ARBA" id="ARBA00023136"/>
    </source>
</evidence>
<keyword evidence="4 18" id="KW-0808">Transferase</keyword>
<dbReference type="PROSITE" id="PS00112">
    <property type="entry name" value="PHOSPHAGEN_KINASE"/>
    <property type="match status" value="1"/>
</dbReference>
<feature type="domain" description="Phosphagen kinase N-terminal" evidence="20">
    <location>
        <begin position="1"/>
        <end position="82"/>
    </location>
</feature>
<evidence type="ECO:0000256" key="4">
    <source>
        <dbReference type="ARBA" id="ARBA00022679"/>
    </source>
</evidence>
<dbReference type="InterPro" id="IPR022414">
    <property type="entry name" value="ATP-guanido_PTrfase_cat"/>
</dbReference>
<dbReference type="EMBL" id="VWPW01020975">
    <property type="protein sequence ID" value="NWJ06826.1"/>
    <property type="molecule type" value="Genomic_DNA"/>
</dbReference>
<dbReference type="GO" id="GO:0004111">
    <property type="term" value="F:creatine kinase activity"/>
    <property type="evidence" value="ECO:0007669"/>
    <property type="project" value="UniProtKB-EC"/>
</dbReference>
<dbReference type="GO" id="GO:0005524">
    <property type="term" value="F:ATP binding"/>
    <property type="evidence" value="ECO:0007669"/>
    <property type="project" value="UniProtKB-UniRule"/>
</dbReference>
<evidence type="ECO:0000313" key="22">
    <source>
        <dbReference type="EMBL" id="NWJ06826.1"/>
    </source>
</evidence>
<dbReference type="InterPro" id="IPR022413">
    <property type="entry name" value="ATP-guanido_PTrfase_N"/>
</dbReference>
<dbReference type="FunFam" id="1.10.135.10:FF:000002">
    <property type="entry name" value="creatine kinase S-type, mitochondrial"/>
    <property type="match status" value="1"/>
</dbReference>
<feature type="binding site" evidence="18">
    <location>
        <position position="175"/>
    </location>
    <ligand>
        <name>ATP</name>
        <dbReference type="ChEBI" id="CHEBI:30616"/>
    </ligand>
</feature>
<gene>
    <name evidence="22" type="primary">Ckmt1</name>
    <name evidence="22" type="ORF">CRYUND_R08054</name>
</gene>
<dbReference type="Pfam" id="PF00217">
    <property type="entry name" value="ATP-gua_Ptrans"/>
    <property type="match status" value="1"/>
</dbReference>
<evidence type="ECO:0000256" key="17">
    <source>
        <dbReference type="PROSITE-ProRule" id="PRU00842"/>
    </source>
</evidence>
<dbReference type="PANTHER" id="PTHR11547:SF24">
    <property type="entry name" value="CREATINE KINASE U-TYPE, MITOCHONDRIAL"/>
    <property type="match status" value="1"/>
</dbReference>
<dbReference type="EC" id="2.7.3.2" evidence="3"/>
<dbReference type="InterPro" id="IPR036802">
    <property type="entry name" value="ATP-guanido_PTrfase_N_sf"/>
</dbReference>
<evidence type="ECO:0000313" key="23">
    <source>
        <dbReference type="Proteomes" id="UP000534426"/>
    </source>
</evidence>
<dbReference type="PROSITE" id="PS51510">
    <property type="entry name" value="PHOSPHAGEN_KINASE_C"/>
    <property type="match status" value="1"/>
</dbReference>
<dbReference type="PROSITE" id="PS51509">
    <property type="entry name" value="PHOSPHAGEN_KINASE_N"/>
    <property type="match status" value="1"/>
</dbReference>
<dbReference type="CDD" id="cd00716">
    <property type="entry name" value="creatine_kinase_like"/>
    <property type="match status" value="1"/>
</dbReference>
<evidence type="ECO:0000256" key="7">
    <source>
        <dbReference type="ARBA" id="ARBA00022792"/>
    </source>
</evidence>
<evidence type="ECO:0000256" key="1">
    <source>
        <dbReference type="ARBA" id="ARBA00004137"/>
    </source>
</evidence>
<evidence type="ECO:0000256" key="6">
    <source>
        <dbReference type="ARBA" id="ARBA00022777"/>
    </source>
</evidence>
<evidence type="ECO:0000256" key="12">
    <source>
        <dbReference type="ARBA" id="ARBA00037274"/>
    </source>
</evidence>
<dbReference type="Proteomes" id="UP000534426">
    <property type="component" value="Unassembled WGS sequence"/>
</dbReference>
<comment type="subunit">
    <text evidence="13">Exists as an octamer composed of four MTCK homodimers.</text>
</comment>